<sequence length="137" mass="15725">MRAKNSTTRYFNNSTYRNITANAIPHTPKISNEAVPRSTFPPFRLSFNDIKLPSELSIIKDINRQCRISLSFGRYSSFGKKSSFLIYANSADQYDRLMAKSIWPTMICDLNYVLDLSSKIPTSYSIVMLNVPVQWNI</sequence>
<name>A0A815F8Y5_9BILA</name>
<reference evidence="1" key="1">
    <citation type="submission" date="2021-02" db="EMBL/GenBank/DDBJ databases">
        <authorList>
            <person name="Nowell W R."/>
        </authorList>
    </citation>
    <scope>NUCLEOTIDE SEQUENCE</scope>
</reference>
<dbReference type="AlphaFoldDB" id="A0A815F8Y5"/>
<gene>
    <name evidence="2" type="ORF">BYL167_LOCUS42273</name>
    <name evidence="3" type="ORF">GIL414_LOCUS48237</name>
    <name evidence="1" type="ORF">KQP761_LOCUS5787</name>
</gene>
<proteinExistence type="predicted"/>
<dbReference type="EMBL" id="CAJOBJ010155772">
    <property type="protein sequence ID" value="CAF4826160.1"/>
    <property type="molecule type" value="Genomic_DNA"/>
</dbReference>
<dbReference type="Proteomes" id="UP000681720">
    <property type="component" value="Unassembled WGS sequence"/>
</dbReference>
<evidence type="ECO:0000313" key="2">
    <source>
        <dbReference type="EMBL" id="CAF4653398.1"/>
    </source>
</evidence>
<evidence type="ECO:0000313" key="1">
    <source>
        <dbReference type="EMBL" id="CAF1321995.1"/>
    </source>
</evidence>
<comment type="caution">
    <text evidence="1">The sequence shown here is derived from an EMBL/GenBank/DDBJ whole genome shotgun (WGS) entry which is preliminary data.</text>
</comment>
<accession>A0A815F8Y5</accession>
<dbReference type="OrthoDB" id="10358206at2759"/>
<protein>
    <submittedName>
        <fullName evidence="1">Uncharacterized protein</fullName>
    </submittedName>
</protein>
<evidence type="ECO:0000313" key="4">
    <source>
        <dbReference type="Proteomes" id="UP000663834"/>
    </source>
</evidence>
<dbReference type="EMBL" id="CAJOBH010109308">
    <property type="protein sequence ID" value="CAF4653398.1"/>
    <property type="molecule type" value="Genomic_DNA"/>
</dbReference>
<dbReference type="Proteomes" id="UP000681967">
    <property type="component" value="Unassembled WGS sequence"/>
</dbReference>
<dbReference type="Proteomes" id="UP000663834">
    <property type="component" value="Unassembled WGS sequence"/>
</dbReference>
<organism evidence="1 4">
    <name type="scientific">Rotaria magnacalcarata</name>
    <dbReference type="NCBI Taxonomy" id="392030"/>
    <lineage>
        <taxon>Eukaryota</taxon>
        <taxon>Metazoa</taxon>
        <taxon>Spiralia</taxon>
        <taxon>Gnathifera</taxon>
        <taxon>Rotifera</taxon>
        <taxon>Eurotatoria</taxon>
        <taxon>Bdelloidea</taxon>
        <taxon>Philodinida</taxon>
        <taxon>Philodinidae</taxon>
        <taxon>Rotaria</taxon>
    </lineage>
</organism>
<evidence type="ECO:0000313" key="3">
    <source>
        <dbReference type="EMBL" id="CAF4826160.1"/>
    </source>
</evidence>
<dbReference type="EMBL" id="CAJNOW010001615">
    <property type="protein sequence ID" value="CAF1321995.1"/>
    <property type="molecule type" value="Genomic_DNA"/>
</dbReference>